<organism evidence="1">
    <name type="scientific">uncultured Caudovirales phage</name>
    <dbReference type="NCBI Taxonomy" id="2100421"/>
    <lineage>
        <taxon>Viruses</taxon>
        <taxon>Duplodnaviria</taxon>
        <taxon>Heunggongvirae</taxon>
        <taxon>Uroviricota</taxon>
        <taxon>Caudoviricetes</taxon>
        <taxon>Peduoviridae</taxon>
        <taxon>Maltschvirus</taxon>
        <taxon>Maltschvirus maltsch</taxon>
    </lineage>
</organism>
<proteinExistence type="predicted"/>
<reference evidence="1" key="1">
    <citation type="submission" date="2020-04" db="EMBL/GenBank/DDBJ databases">
        <authorList>
            <person name="Chiriac C."/>
            <person name="Salcher M."/>
            <person name="Ghai R."/>
            <person name="Kavagutti S V."/>
        </authorList>
    </citation>
    <scope>NUCLEOTIDE SEQUENCE</scope>
</reference>
<protein>
    <submittedName>
        <fullName evidence="1">Uncharacterized protein</fullName>
    </submittedName>
</protein>
<evidence type="ECO:0000313" key="1">
    <source>
        <dbReference type="EMBL" id="CAB4162773.1"/>
    </source>
</evidence>
<name>A0A6J5NUT8_9CAUD</name>
<dbReference type="EMBL" id="LR796736">
    <property type="protein sequence ID" value="CAB4162773.1"/>
    <property type="molecule type" value="Genomic_DNA"/>
</dbReference>
<accession>A0A6J5NUT8</accession>
<gene>
    <name evidence="1" type="ORF">UFOVP785_109</name>
</gene>
<sequence>MGNKKARNEALLAALTKFMAWTGEQAPTAYEYEYRDTKNKLDNIDRWLTAISSSLESYEFAAPELQSVYLSAVKEAIRAAQKECSL</sequence>